<evidence type="ECO:0000256" key="1">
    <source>
        <dbReference type="SAM" id="MobiDB-lite"/>
    </source>
</evidence>
<name>L0B9M4_9EURY</name>
<feature type="region of interest" description="Disordered" evidence="1">
    <location>
        <begin position="30"/>
        <end position="78"/>
    </location>
</feature>
<protein>
    <recommendedName>
        <fullName evidence="2">Hfq-related domain-containing protein</fullName>
    </recommendedName>
</protein>
<gene>
    <name evidence="3" type="ORF">c10-2</name>
</gene>
<organism evidence="3">
    <name type="scientific">Thermococcus sp. CIR10</name>
    <dbReference type="NCBI Taxonomy" id="1197731"/>
    <lineage>
        <taxon>Archaea</taxon>
        <taxon>Methanobacteriati</taxon>
        <taxon>Methanobacteriota</taxon>
        <taxon>Thermococci</taxon>
        <taxon>Thermococcales</taxon>
        <taxon>Thermococcaceae</taxon>
        <taxon>Thermococcus</taxon>
    </lineage>
</organism>
<feature type="domain" description="Hfq-related" evidence="2">
    <location>
        <begin position="117"/>
        <end position="163"/>
    </location>
</feature>
<feature type="compositionally biased region" description="Basic and acidic residues" evidence="1">
    <location>
        <begin position="62"/>
        <end position="71"/>
    </location>
</feature>
<dbReference type="InterPro" id="IPR053840">
    <property type="entry name" value="Hfq_1"/>
</dbReference>
<geneLocation type="plasmid" evidence="3">
    <name>pCIR10</name>
</geneLocation>
<keyword evidence="3" id="KW-0614">Plasmid</keyword>
<dbReference type="RefSeq" id="WP_015243573.1">
    <property type="nucleotide sequence ID" value="NC_019884.1"/>
</dbReference>
<dbReference type="EMBL" id="JQ661330">
    <property type="protein sequence ID" value="AFZ84258.1"/>
    <property type="molecule type" value="Genomic_DNA"/>
</dbReference>
<evidence type="ECO:0000313" key="3">
    <source>
        <dbReference type="EMBL" id="AFZ84258.1"/>
    </source>
</evidence>
<dbReference type="Pfam" id="PF21979">
    <property type="entry name" value="Hfq_1"/>
    <property type="match status" value="1"/>
</dbReference>
<dbReference type="InterPro" id="IPR010920">
    <property type="entry name" value="LSM_dom_sf"/>
</dbReference>
<feature type="compositionally biased region" description="Polar residues" evidence="1">
    <location>
        <begin position="39"/>
        <end position="48"/>
    </location>
</feature>
<dbReference type="Gene3D" id="2.30.30.100">
    <property type="match status" value="1"/>
</dbReference>
<accession>L0B9M4</accession>
<evidence type="ECO:0000259" key="2">
    <source>
        <dbReference type="Pfam" id="PF21979"/>
    </source>
</evidence>
<dbReference type="SUPFAM" id="SSF50182">
    <property type="entry name" value="Sm-like ribonucleoproteins"/>
    <property type="match status" value="1"/>
</dbReference>
<proteinExistence type="predicted"/>
<reference evidence="3" key="1">
    <citation type="journal article" date="2013" name="PLoS ONE">
        <title>Insights into dynamics of mobile genetic elements in hyperthermophilic environments from five new thermococcus plasmids.</title>
        <authorList>
            <person name="Krupovic M."/>
            <person name="Gonnet M."/>
            <person name="Hania W.B."/>
            <person name="Forterre P."/>
            <person name="Erauso G."/>
        </authorList>
    </citation>
    <scope>NUCLEOTIDE SEQUENCE</scope>
    <source>
        <plasmid evidence="3">pCIR10</plasmid>
    </source>
</reference>
<sequence>MIEPEKLDTGIWRCPLCGFTAMSKKIVEQHIQREHPSEAHSNPSQSKQKLSEKLDLNNAKSLKNEKPEKQKERKGRKRAFKIGETTVVMWDNNPVEVRDFTGWRFFQNRNYIATLHGKRVKVKLMNGDELEGKLGAKDPYFIKLEISKGRRVLINKGAIMLIEPLSGGD</sequence>
<dbReference type="AlphaFoldDB" id="L0B9M4"/>